<dbReference type="RefSeq" id="WP_143075864.1">
    <property type="nucleotide sequence ID" value="NZ_FOXQ01000008.1"/>
</dbReference>
<gene>
    <name evidence="3" type="ORF">SAMN05444277_1082</name>
</gene>
<keyword evidence="1" id="KW-0472">Membrane</keyword>
<evidence type="ECO:0000313" key="3">
    <source>
        <dbReference type="EMBL" id="SFQ28099.1"/>
    </source>
</evidence>
<accession>A0A1I5X7Y8</accession>
<protein>
    <recommendedName>
        <fullName evidence="2">DUF5683 domain-containing protein</fullName>
    </recommendedName>
</protein>
<dbReference type="OrthoDB" id="9813910at2"/>
<feature type="domain" description="DUF5683" evidence="2">
    <location>
        <begin position="54"/>
        <end position="201"/>
    </location>
</feature>
<evidence type="ECO:0000259" key="2">
    <source>
        <dbReference type="Pfam" id="PF18935"/>
    </source>
</evidence>
<organism evidence="3 4">
    <name type="scientific">Parafilimonas terrae</name>
    <dbReference type="NCBI Taxonomy" id="1465490"/>
    <lineage>
        <taxon>Bacteria</taxon>
        <taxon>Pseudomonadati</taxon>
        <taxon>Bacteroidota</taxon>
        <taxon>Chitinophagia</taxon>
        <taxon>Chitinophagales</taxon>
        <taxon>Chitinophagaceae</taxon>
        <taxon>Parafilimonas</taxon>
    </lineage>
</organism>
<reference evidence="3 4" key="1">
    <citation type="submission" date="2016-10" db="EMBL/GenBank/DDBJ databases">
        <authorList>
            <person name="de Groot N.N."/>
        </authorList>
    </citation>
    <scope>NUCLEOTIDE SEQUENCE [LARGE SCALE GENOMIC DNA]</scope>
    <source>
        <strain evidence="3 4">DSM 28286</strain>
    </source>
</reference>
<dbReference type="AlphaFoldDB" id="A0A1I5X7Y8"/>
<evidence type="ECO:0000256" key="1">
    <source>
        <dbReference type="SAM" id="Phobius"/>
    </source>
</evidence>
<dbReference type="Proteomes" id="UP000199031">
    <property type="component" value="Unassembled WGS sequence"/>
</dbReference>
<dbReference type="STRING" id="1465490.SAMN05444277_1082"/>
<dbReference type="EMBL" id="FOXQ01000008">
    <property type="protein sequence ID" value="SFQ28099.1"/>
    <property type="molecule type" value="Genomic_DNA"/>
</dbReference>
<keyword evidence="1" id="KW-0812">Transmembrane</keyword>
<sequence length="212" mass="23699">MLISAVSFTAVAQKPDSAIIVNTGKEILPDTVKPEKKDSTGITAKADSIPAKKKHDPHIATRRSAIIPGWGQAYNREYWKIPIVYGALAVPASLFAYNNKWYQRTKEAYGILVNGGDTSKIYPDLKNIDASYIQSFRNQFRKDRDYSALFFLLVWGLNVVDATVFGHLKDFDVSDDLSMHVQPDFNIITKTPALSVALNFKTKQPKMLPSAF</sequence>
<keyword evidence="4" id="KW-1185">Reference proteome</keyword>
<feature type="transmembrane region" description="Helical" evidence="1">
    <location>
        <begin position="146"/>
        <end position="168"/>
    </location>
</feature>
<proteinExistence type="predicted"/>
<dbReference type="Pfam" id="PF18935">
    <property type="entry name" value="DUF5683"/>
    <property type="match status" value="1"/>
</dbReference>
<dbReference type="InterPro" id="IPR043738">
    <property type="entry name" value="DUF5683"/>
</dbReference>
<name>A0A1I5X7Y8_9BACT</name>
<feature type="transmembrane region" description="Helical" evidence="1">
    <location>
        <begin position="78"/>
        <end position="97"/>
    </location>
</feature>
<evidence type="ECO:0000313" key="4">
    <source>
        <dbReference type="Proteomes" id="UP000199031"/>
    </source>
</evidence>
<keyword evidence="1" id="KW-1133">Transmembrane helix</keyword>